<feature type="compositionally biased region" description="Polar residues" evidence="1">
    <location>
        <begin position="235"/>
        <end position="260"/>
    </location>
</feature>
<keyword evidence="2" id="KW-0812">Transmembrane</keyword>
<dbReference type="EMBL" id="JALLPB020000062">
    <property type="protein sequence ID" value="KAL3822570.1"/>
    <property type="molecule type" value="Genomic_DNA"/>
</dbReference>
<protein>
    <recommendedName>
        <fullName evidence="5">Transmembrane protein</fullName>
    </recommendedName>
</protein>
<evidence type="ECO:0000313" key="4">
    <source>
        <dbReference type="Proteomes" id="UP001530377"/>
    </source>
</evidence>
<evidence type="ECO:0000313" key="3">
    <source>
        <dbReference type="EMBL" id="KAL3822570.1"/>
    </source>
</evidence>
<feature type="compositionally biased region" description="Basic and acidic residues" evidence="1">
    <location>
        <begin position="52"/>
        <end position="63"/>
    </location>
</feature>
<dbReference type="Proteomes" id="UP001530377">
    <property type="component" value="Unassembled WGS sequence"/>
</dbReference>
<feature type="transmembrane region" description="Helical" evidence="2">
    <location>
        <begin position="369"/>
        <end position="387"/>
    </location>
</feature>
<gene>
    <name evidence="3" type="ORF">ACHAXA_007681</name>
</gene>
<evidence type="ECO:0000256" key="2">
    <source>
        <dbReference type="SAM" id="Phobius"/>
    </source>
</evidence>
<keyword evidence="4" id="KW-1185">Reference proteome</keyword>
<feature type="transmembrane region" description="Helical" evidence="2">
    <location>
        <begin position="340"/>
        <end position="363"/>
    </location>
</feature>
<evidence type="ECO:0008006" key="5">
    <source>
        <dbReference type="Google" id="ProtNLM"/>
    </source>
</evidence>
<evidence type="ECO:0000256" key="1">
    <source>
        <dbReference type="SAM" id="MobiDB-lite"/>
    </source>
</evidence>
<feature type="transmembrane region" description="Helical" evidence="2">
    <location>
        <begin position="105"/>
        <end position="131"/>
    </location>
</feature>
<feature type="region of interest" description="Disordered" evidence="1">
    <location>
        <begin position="212"/>
        <end position="260"/>
    </location>
</feature>
<comment type="caution">
    <text evidence="3">The sequence shown here is derived from an EMBL/GenBank/DDBJ whole genome shotgun (WGS) entry which is preliminary data.</text>
</comment>
<name>A0ABD3SDM4_9STRA</name>
<proteinExistence type="predicted"/>
<feature type="transmembrane region" description="Helical" evidence="2">
    <location>
        <begin position="12"/>
        <end position="31"/>
    </location>
</feature>
<reference evidence="3 4" key="1">
    <citation type="submission" date="2024-10" db="EMBL/GenBank/DDBJ databases">
        <title>Updated reference genomes for cyclostephanoid diatoms.</title>
        <authorList>
            <person name="Roberts W.R."/>
            <person name="Alverson A.J."/>
        </authorList>
    </citation>
    <scope>NUCLEOTIDE SEQUENCE [LARGE SCALE GENOMIC DNA]</scope>
    <source>
        <strain evidence="3 4">AJA228-03</strain>
    </source>
</reference>
<organism evidence="3 4">
    <name type="scientific">Cyclostephanos tholiformis</name>
    <dbReference type="NCBI Taxonomy" id="382380"/>
    <lineage>
        <taxon>Eukaryota</taxon>
        <taxon>Sar</taxon>
        <taxon>Stramenopiles</taxon>
        <taxon>Ochrophyta</taxon>
        <taxon>Bacillariophyta</taxon>
        <taxon>Coscinodiscophyceae</taxon>
        <taxon>Thalassiosirophycidae</taxon>
        <taxon>Stephanodiscales</taxon>
        <taxon>Stephanodiscaceae</taxon>
        <taxon>Cyclostephanos</taxon>
    </lineage>
</organism>
<dbReference type="AlphaFoldDB" id="A0ABD3SDM4"/>
<dbReference type="PROSITE" id="PS51257">
    <property type="entry name" value="PROKAR_LIPOPROTEIN"/>
    <property type="match status" value="1"/>
</dbReference>
<feature type="region of interest" description="Disordered" evidence="1">
    <location>
        <begin position="37"/>
        <end position="67"/>
    </location>
</feature>
<keyword evidence="2" id="KW-1133">Transmembrane helix</keyword>
<keyword evidence="2" id="KW-0472">Membrane</keyword>
<sequence length="433" mass="48630">MYRTNRILGRDHEAIIATVARFLLCVIILSACSGAEDDGNDGASKVSADNGRSNDEAADRDEWYADDPYMPTDDEFIQQIRAELDAERSAMNYEDEFRTTRVRQLLINFVAISVSIVGLVSAVFCTSILLYDLRTDFLMRRYTREGVVVESRILVSDPDIEESMKAANVVNVVKPLPKIQNNDSYSIMTDDESYQAGSRSLYSFSVRSGAHDVEKGQKSDGTGVKKWSDPIGSEVSFTDGSNQSSTSKSREQTFNAKTATSDGTQNMRFHVIVEYDDISYHDVISQHSSEIIRKRLWVMSEDVEGAGTNFSTKLHVLQDKPMSGYPCGEVRRALRWQKRLSFNVHIMLGLSFAICGAFVAKNILSPTLFHLYMGFLVLQLPMVQMFLQRSFTKVISEKYLENGYIMPSKLAKKPVDKQKMIAALKQGSSFGHL</sequence>
<accession>A0ABD3SDM4</accession>